<reference evidence="3 4" key="1">
    <citation type="submission" date="2023-01" db="EMBL/GenBank/DDBJ databases">
        <title>Psychroserpens ponticola sp. nov., isolated from seawater.</title>
        <authorList>
            <person name="Kristyanto S."/>
            <person name="Jung J."/>
            <person name="Kim J.M."/>
            <person name="Jeon C.O."/>
        </authorList>
    </citation>
    <scope>NUCLEOTIDE SEQUENCE [LARGE SCALE GENOMIC DNA]</scope>
    <source>
        <strain evidence="3 4">MSW6</strain>
    </source>
</reference>
<keyword evidence="2" id="KW-0732">Signal</keyword>
<evidence type="ECO:0000313" key="3">
    <source>
        <dbReference type="EMBL" id="WCO00237.1"/>
    </source>
</evidence>
<gene>
    <name evidence="3" type="ORF">MUN68_009130</name>
</gene>
<dbReference type="Proteomes" id="UP001202717">
    <property type="component" value="Chromosome"/>
</dbReference>
<organism evidence="3 4">
    <name type="scientific">Psychroserpens ponticola</name>
    <dbReference type="NCBI Taxonomy" id="2932268"/>
    <lineage>
        <taxon>Bacteria</taxon>
        <taxon>Pseudomonadati</taxon>
        <taxon>Bacteroidota</taxon>
        <taxon>Flavobacteriia</taxon>
        <taxon>Flavobacteriales</taxon>
        <taxon>Flavobacteriaceae</taxon>
        <taxon>Psychroserpens</taxon>
    </lineage>
</organism>
<dbReference type="SUPFAM" id="SSF48452">
    <property type="entry name" value="TPR-like"/>
    <property type="match status" value="1"/>
</dbReference>
<proteinExistence type="predicted"/>
<evidence type="ECO:0000313" key="4">
    <source>
        <dbReference type="Proteomes" id="UP001202717"/>
    </source>
</evidence>
<dbReference type="SMART" id="SM00028">
    <property type="entry name" value="TPR"/>
    <property type="match status" value="3"/>
</dbReference>
<dbReference type="InterPro" id="IPR019734">
    <property type="entry name" value="TPR_rpt"/>
</dbReference>
<feature type="signal peptide" evidence="2">
    <location>
        <begin position="1"/>
        <end position="18"/>
    </location>
</feature>
<feature type="repeat" description="TPR" evidence="1">
    <location>
        <begin position="43"/>
        <end position="76"/>
    </location>
</feature>
<dbReference type="PROSITE" id="PS50005">
    <property type="entry name" value="TPR"/>
    <property type="match status" value="1"/>
</dbReference>
<dbReference type="InterPro" id="IPR011990">
    <property type="entry name" value="TPR-like_helical_dom_sf"/>
</dbReference>
<dbReference type="EMBL" id="CP116221">
    <property type="protein sequence ID" value="WCO00237.1"/>
    <property type="molecule type" value="Genomic_DNA"/>
</dbReference>
<name>A0ABY7RT01_9FLAO</name>
<protein>
    <recommendedName>
        <fullName evidence="5">Tetratricopeptide repeat protein</fullName>
    </recommendedName>
</protein>
<feature type="chain" id="PRO_5045229495" description="Tetratricopeptide repeat protein" evidence="2">
    <location>
        <begin position="19"/>
        <end position="204"/>
    </location>
</feature>
<dbReference type="RefSeq" id="WP_249997491.1">
    <property type="nucleotide sequence ID" value="NZ_CP116221.1"/>
</dbReference>
<evidence type="ECO:0000256" key="2">
    <source>
        <dbReference type="SAM" id="SignalP"/>
    </source>
</evidence>
<accession>A0ABY7RT01</accession>
<dbReference type="Gene3D" id="1.25.40.10">
    <property type="entry name" value="Tetratricopeptide repeat domain"/>
    <property type="match status" value="1"/>
</dbReference>
<sequence length="204" mass="23791">MTKHLIFLLFIITLNSCANNEKSTHDNKRDNIINGTFYENDKARDLNEKGIELSRNGNYKEGNVMFLRALELEPNNPTTLSNLGLNNYFEDDYDNSIKYFQESYKVSDSTYHMAAANLAMSYFYNEEYDKGIKIANYVINHTDDKVILSSAYVNRAFNHIGNNNCEKAKTDIIYIYKNYRAVKNIEYHLKDLAKKMKNCVQQRV</sequence>
<keyword evidence="4" id="KW-1185">Reference proteome</keyword>
<keyword evidence="1" id="KW-0802">TPR repeat</keyword>
<evidence type="ECO:0000256" key="1">
    <source>
        <dbReference type="PROSITE-ProRule" id="PRU00339"/>
    </source>
</evidence>
<evidence type="ECO:0008006" key="5">
    <source>
        <dbReference type="Google" id="ProtNLM"/>
    </source>
</evidence>